<dbReference type="EMBL" id="CALNXJ010000011">
    <property type="protein sequence ID" value="CAH3107837.1"/>
    <property type="molecule type" value="Genomic_DNA"/>
</dbReference>
<reference evidence="1 2" key="1">
    <citation type="submission" date="2022-05" db="EMBL/GenBank/DDBJ databases">
        <authorList>
            <consortium name="Genoscope - CEA"/>
            <person name="William W."/>
        </authorList>
    </citation>
    <scope>NUCLEOTIDE SEQUENCE [LARGE SCALE GENOMIC DNA]</scope>
</reference>
<evidence type="ECO:0000313" key="2">
    <source>
        <dbReference type="Proteomes" id="UP001159428"/>
    </source>
</evidence>
<gene>
    <name evidence="1" type="ORF">PMEA_00002883</name>
</gene>
<dbReference type="Proteomes" id="UP001159428">
    <property type="component" value="Unassembled WGS sequence"/>
</dbReference>
<dbReference type="PANTHER" id="PTHR47018">
    <property type="entry name" value="CXC DOMAIN-CONTAINING PROTEIN-RELATED"/>
    <property type="match status" value="1"/>
</dbReference>
<evidence type="ECO:0000313" key="1">
    <source>
        <dbReference type="EMBL" id="CAH3107837.1"/>
    </source>
</evidence>
<proteinExistence type="predicted"/>
<dbReference type="AlphaFoldDB" id="A0AAU9WD31"/>
<comment type="caution">
    <text evidence="1">The sequence shown here is derived from an EMBL/GenBank/DDBJ whole genome shotgun (WGS) entry which is preliminary data.</text>
</comment>
<protein>
    <submittedName>
        <fullName evidence="1">Uncharacterized protein</fullName>
    </submittedName>
</protein>
<organism evidence="1 2">
    <name type="scientific">Pocillopora meandrina</name>
    <dbReference type="NCBI Taxonomy" id="46732"/>
    <lineage>
        <taxon>Eukaryota</taxon>
        <taxon>Metazoa</taxon>
        <taxon>Cnidaria</taxon>
        <taxon>Anthozoa</taxon>
        <taxon>Hexacorallia</taxon>
        <taxon>Scleractinia</taxon>
        <taxon>Astrocoeniina</taxon>
        <taxon>Pocilloporidae</taxon>
        <taxon>Pocillopora</taxon>
    </lineage>
</organism>
<keyword evidence="2" id="KW-1185">Reference proteome</keyword>
<dbReference type="PANTHER" id="PTHR47018:SF3">
    <property type="entry name" value="MYCBP-ASSOCIATED PROTEIN"/>
    <property type="match status" value="1"/>
</dbReference>
<accession>A0AAU9WD31</accession>
<sequence length="544" mass="61010">MAVEYNRLLRLESQIEKTVLKCIESEGGMFLPPDIVKGQHVFFAIDNIDFSEDMPDGRRTLHGTAMAIYQKVEPQDEEPVLRLEEPNDSCRSVTELPKSLTSLMPCVEPPSRPPSLVYPTFELSSEQELPQNIHDENATWIVSHTLKGHDTPSDDDNDEPSVPVWSAYNSLLKNILPRPGELHVVRAMLRTIGSYIDSSGIDMCWIKPELYGPSTVKQIIDGKHVKRGKRAHMITLQALFSLYLEAFLKGSPDVHHILEELSMKVGDACKEGTRENIQTAHHSSTNAIQSSEVVKKMSDFDAANATNPLFTVFCQYMCMVMEMFAFIQAVHSGDWKLHLIALELFTKYFFVHDKICYLRMIPLYVAEMASLESSDPEIYGEFITGNWVVNKNKVVPFCAVGGDTALEHLNRSMKVSGGLVGITLNESARAKFFLIAPELARLTAEAKAMAGLVAERAHHQELNSAVLAHEDNSINKLTETIKTFTNPFSSDQNTNTDLYNLVTKVVMNEKTKKILLIRVKKGESYSVLLYKIGSRQERSTSGLL</sequence>
<name>A0AAU9WD31_9CNID</name>